<dbReference type="Proteomes" id="UP000177855">
    <property type="component" value="Unassembled WGS sequence"/>
</dbReference>
<dbReference type="GO" id="GO:0006508">
    <property type="term" value="P:proteolysis"/>
    <property type="evidence" value="ECO:0007669"/>
    <property type="project" value="UniProtKB-KW"/>
</dbReference>
<evidence type="ECO:0000313" key="7">
    <source>
        <dbReference type="Proteomes" id="UP000177855"/>
    </source>
</evidence>
<evidence type="ECO:0000256" key="2">
    <source>
        <dbReference type="ARBA" id="ARBA00022723"/>
    </source>
</evidence>
<feature type="domain" description="Peptidase M10 metallopeptidase" evidence="5">
    <location>
        <begin position="169"/>
        <end position="256"/>
    </location>
</feature>
<evidence type="ECO:0000256" key="1">
    <source>
        <dbReference type="ARBA" id="ARBA00022670"/>
    </source>
</evidence>
<organism evidence="6 7">
    <name type="scientific">Candidatus Woesebacteria bacterium RIFOXYA1_FULL_40_18</name>
    <dbReference type="NCBI Taxonomy" id="1802532"/>
    <lineage>
        <taxon>Bacteria</taxon>
        <taxon>Candidatus Woeseibacteriota</taxon>
    </lineage>
</organism>
<sequence>MKKVSILLLIFSLFAFFAGRGLVIAKEKQEIPEVDGIYNDPEHPGIKVRVFVHKEKPARSVSSSLVCGLPDPGSSALVSAAGWHLPSSWTYNLNTSNVPSSVGSLNLPTFTNIALTSWSGASGNKVVFTKGVDTNTNRQAYDGRNIIAWGSTQGSALAVTYVRYIPSTGQTVDVDTIMNKKWSWSWTNQSSNPTCALSNTYDAQDILTHELGHWMGLDDEYTNSYVDNTMYGYGSKAEIKKDTLSTGDVNGVSAIYSSF</sequence>
<evidence type="ECO:0000256" key="3">
    <source>
        <dbReference type="ARBA" id="ARBA00022801"/>
    </source>
</evidence>
<keyword evidence="2" id="KW-0479">Metal-binding</keyword>
<dbReference type="GO" id="GO:0008270">
    <property type="term" value="F:zinc ion binding"/>
    <property type="evidence" value="ECO:0007669"/>
    <property type="project" value="InterPro"/>
</dbReference>
<keyword evidence="3" id="KW-0378">Hydrolase</keyword>
<dbReference type="EMBL" id="MGHS01000029">
    <property type="protein sequence ID" value="OGM76422.1"/>
    <property type="molecule type" value="Genomic_DNA"/>
</dbReference>
<dbReference type="InterPro" id="IPR021190">
    <property type="entry name" value="Pept_M10A"/>
</dbReference>
<keyword evidence="4" id="KW-0862">Zinc</keyword>
<dbReference type="InterPro" id="IPR024079">
    <property type="entry name" value="MetalloPept_cat_dom_sf"/>
</dbReference>
<accession>A0A1F8CJH8</accession>
<evidence type="ECO:0000259" key="5">
    <source>
        <dbReference type="Pfam" id="PF00413"/>
    </source>
</evidence>
<gene>
    <name evidence="6" type="ORF">A2210_00235</name>
</gene>
<protein>
    <recommendedName>
        <fullName evidence="5">Peptidase M10 metallopeptidase domain-containing protein</fullName>
    </recommendedName>
</protein>
<reference evidence="6 7" key="1">
    <citation type="journal article" date="2016" name="Nat. Commun.">
        <title>Thousands of microbial genomes shed light on interconnected biogeochemical processes in an aquifer system.</title>
        <authorList>
            <person name="Anantharaman K."/>
            <person name="Brown C.T."/>
            <person name="Hug L.A."/>
            <person name="Sharon I."/>
            <person name="Castelle C.J."/>
            <person name="Probst A.J."/>
            <person name="Thomas B.C."/>
            <person name="Singh A."/>
            <person name="Wilkins M.J."/>
            <person name="Karaoz U."/>
            <person name="Brodie E.L."/>
            <person name="Williams K.H."/>
            <person name="Hubbard S.S."/>
            <person name="Banfield J.F."/>
        </authorList>
    </citation>
    <scope>NUCLEOTIDE SEQUENCE [LARGE SCALE GENOMIC DNA]</scope>
</reference>
<dbReference type="Gene3D" id="3.40.390.10">
    <property type="entry name" value="Collagenase (Catalytic Domain)"/>
    <property type="match status" value="1"/>
</dbReference>
<proteinExistence type="predicted"/>
<keyword evidence="1" id="KW-0645">Protease</keyword>
<dbReference type="InterPro" id="IPR001818">
    <property type="entry name" value="Pept_M10_metallopeptidase"/>
</dbReference>
<dbReference type="GO" id="GO:0031012">
    <property type="term" value="C:extracellular matrix"/>
    <property type="evidence" value="ECO:0007669"/>
    <property type="project" value="InterPro"/>
</dbReference>
<comment type="caution">
    <text evidence="6">The sequence shown here is derived from an EMBL/GenBank/DDBJ whole genome shotgun (WGS) entry which is preliminary data.</text>
</comment>
<dbReference type="Pfam" id="PF00413">
    <property type="entry name" value="Peptidase_M10"/>
    <property type="match status" value="1"/>
</dbReference>
<dbReference type="STRING" id="1802532.A2210_00235"/>
<evidence type="ECO:0000256" key="4">
    <source>
        <dbReference type="ARBA" id="ARBA00022833"/>
    </source>
</evidence>
<evidence type="ECO:0000313" key="6">
    <source>
        <dbReference type="EMBL" id="OGM76422.1"/>
    </source>
</evidence>
<dbReference type="AlphaFoldDB" id="A0A1F8CJH8"/>
<dbReference type="PRINTS" id="PR00138">
    <property type="entry name" value="MATRIXIN"/>
</dbReference>
<dbReference type="GO" id="GO:0004222">
    <property type="term" value="F:metalloendopeptidase activity"/>
    <property type="evidence" value="ECO:0007669"/>
    <property type="project" value="InterPro"/>
</dbReference>
<name>A0A1F8CJH8_9BACT</name>
<dbReference type="SUPFAM" id="SSF55486">
    <property type="entry name" value="Metalloproteases ('zincins'), catalytic domain"/>
    <property type="match status" value="1"/>
</dbReference>